<keyword evidence="2" id="KW-1185">Reference proteome</keyword>
<dbReference type="Proteomes" id="UP000309997">
    <property type="component" value="Unassembled WGS sequence"/>
</dbReference>
<dbReference type="EMBL" id="RCHU02000006">
    <property type="protein sequence ID" value="KAL3586137.1"/>
    <property type="molecule type" value="Genomic_DNA"/>
</dbReference>
<comment type="caution">
    <text evidence="1">The sequence shown here is derived from an EMBL/GenBank/DDBJ whole genome shotgun (WGS) entry which is preliminary data.</text>
</comment>
<reference evidence="1 2" key="1">
    <citation type="journal article" date="2024" name="Plant Biotechnol. J.">
        <title>Genome and CRISPR/Cas9 system of a widespread forest tree (Populus alba) in the world.</title>
        <authorList>
            <person name="Liu Y.J."/>
            <person name="Jiang P.F."/>
            <person name="Han X.M."/>
            <person name="Li X.Y."/>
            <person name="Wang H.M."/>
            <person name="Wang Y.J."/>
            <person name="Wang X.X."/>
            <person name="Zeng Q.Y."/>
        </authorList>
    </citation>
    <scope>NUCLEOTIDE SEQUENCE [LARGE SCALE GENOMIC DNA]</scope>
    <source>
        <strain evidence="2">cv. PAL-ZL1</strain>
    </source>
</reference>
<protein>
    <submittedName>
        <fullName evidence="1">Uncharacterized protein</fullName>
    </submittedName>
</protein>
<accession>A0ACC4C508</accession>
<sequence length="361" mass="41539">MLTVSLHKPEFLSFSHYGFRDLHKFSRIPSPWTIAMSNYSGSSETRKKEELSIQVPPTSISSSETQRLAGTDLRFDRLQVPEKELMHDRKFEFGQFMAREAVIDEEYWTAAWLRAESHWEGINDRYVDNHKRKFAEQEFHAIKRRRTSLHGQKCRCIIMVRKEDKNVKRTVLKGVVGTLDLSVRCLLHGETFPGERVKAPLFCSIHGTGPNRYGYVANLCVPKSARRQGIATNMLHFAIELVKSNGIEHAYVHVHRNNTPAQKLYEKMGFEIVEAASSQLVEEQTYLLCCNYSWRLSSQKQSCNHTAPCELALAIVCKIHNFTDDEYTRISRSCCVSKRSNHGEWCSFQAVGSCNKWLESV</sequence>
<proteinExistence type="predicted"/>
<evidence type="ECO:0000313" key="2">
    <source>
        <dbReference type="Proteomes" id="UP000309997"/>
    </source>
</evidence>
<name>A0ACC4C508_POPAL</name>
<evidence type="ECO:0000313" key="1">
    <source>
        <dbReference type="EMBL" id="KAL3586137.1"/>
    </source>
</evidence>
<organism evidence="1 2">
    <name type="scientific">Populus alba</name>
    <name type="common">White poplar</name>
    <dbReference type="NCBI Taxonomy" id="43335"/>
    <lineage>
        <taxon>Eukaryota</taxon>
        <taxon>Viridiplantae</taxon>
        <taxon>Streptophyta</taxon>
        <taxon>Embryophyta</taxon>
        <taxon>Tracheophyta</taxon>
        <taxon>Spermatophyta</taxon>
        <taxon>Magnoliopsida</taxon>
        <taxon>eudicotyledons</taxon>
        <taxon>Gunneridae</taxon>
        <taxon>Pentapetalae</taxon>
        <taxon>rosids</taxon>
        <taxon>fabids</taxon>
        <taxon>Malpighiales</taxon>
        <taxon>Salicaceae</taxon>
        <taxon>Saliceae</taxon>
        <taxon>Populus</taxon>
    </lineage>
</organism>
<gene>
    <name evidence="1" type="ORF">D5086_013004</name>
</gene>